<name>A0A3B4AFE2_9GOBI</name>
<dbReference type="Ensembl" id="ENSPMGT00000016216.1">
    <property type="protein sequence ID" value="ENSPMGP00000015211.1"/>
    <property type="gene ID" value="ENSPMGG00000012464.1"/>
</dbReference>
<protein>
    <recommendedName>
        <fullName evidence="3">G domain-containing protein</fullName>
    </recommendedName>
</protein>
<evidence type="ECO:0000313" key="1">
    <source>
        <dbReference type="Ensembl" id="ENSPMGP00000015211.1"/>
    </source>
</evidence>
<accession>A0A3B4AFE2</accession>
<keyword evidence="2" id="KW-1185">Reference proteome</keyword>
<dbReference type="Proteomes" id="UP000261520">
    <property type="component" value="Unplaced"/>
</dbReference>
<sequence length="251" mass="27815">VNSRWRLFFGKVVTDLVPVSRRRQKLMDSVSTYKPLCSSVSRVRVLLVGPVGAGKSSFFNSINSVFRGHVTSQAMAGCSATSLTTQVLHKTQDISSILKGHMPDCYLSHGYRASPELKDKIHCVVFVLDACKISIMPEKLEAKLTAVRRKANLLGIPQLALVTKVDEACPIVKDDLTSVYKSPYLKDLVSLLHARLGLPLSCVLPLKNYSEELELHVPVDILVLSALLQILRFADNYFDDVTDRANNCDTK</sequence>
<evidence type="ECO:0000313" key="2">
    <source>
        <dbReference type="Proteomes" id="UP000261520"/>
    </source>
</evidence>
<dbReference type="SUPFAM" id="SSF52540">
    <property type="entry name" value="P-loop containing nucleoside triphosphate hydrolases"/>
    <property type="match status" value="1"/>
</dbReference>
<proteinExistence type="predicted"/>
<reference evidence="1" key="1">
    <citation type="submission" date="2025-08" db="UniProtKB">
        <authorList>
            <consortium name="Ensembl"/>
        </authorList>
    </citation>
    <scope>IDENTIFICATION</scope>
</reference>
<dbReference type="GO" id="GO:0006955">
    <property type="term" value="P:immune response"/>
    <property type="evidence" value="ECO:0007669"/>
    <property type="project" value="TreeGrafter"/>
</dbReference>
<organism evidence="1 2">
    <name type="scientific">Periophthalmus magnuspinnatus</name>
    <dbReference type="NCBI Taxonomy" id="409849"/>
    <lineage>
        <taxon>Eukaryota</taxon>
        <taxon>Metazoa</taxon>
        <taxon>Chordata</taxon>
        <taxon>Craniata</taxon>
        <taxon>Vertebrata</taxon>
        <taxon>Euteleostomi</taxon>
        <taxon>Actinopterygii</taxon>
        <taxon>Neopterygii</taxon>
        <taxon>Teleostei</taxon>
        <taxon>Neoteleostei</taxon>
        <taxon>Acanthomorphata</taxon>
        <taxon>Gobiaria</taxon>
        <taxon>Gobiiformes</taxon>
        <taxon>Gobioidei</taxon>
        <taxon>Gobiidae</taxon>
        <taxon>Oxudercinae</taxon>
        <taxon>Periophthalmus</taxon>
    </lineage>
</organism>
<reference evidence="1" key="2">
    <citation type="submission" date="2025-09" db="UniProtKB">
        <authorList>
            <consortium name="Ensembl"/>
        </authorList>
    </citation>
    <scope>IDENTIFICATION</scope>
</reference>
<dbReference type="Gene3D" id="3.40.50.300">
    <property type="entry name" value="P-loop containing nucleotide triphosphate hydrolases"/>
    <property type="match status" value="1"/>
</dbReference>
<dbReference type="InterPro" id="IPR027417">
    <property type="entry name" value="P-loop_NTPase"/>
</dbReference>
<evidence type="ECO:0008006" key="3">
    <source>
        <dbReference type="Google" id="ProtNLM"/>
    </source>
</evidence>
<dbReference type="CDD" id="cd00882">
    <property type="entry name" value="Ras_like_GTPase"/>
    <property type="match status" value="1"/>
</dbReference>
<dbReference type="PANTHER" id="PTHR14241">
    <property type="entry name" value="INTERFERON-INDUCED PROTEIN 44"/>
    <property type="match status" value="1"/>
</dbReference>
<dbReference type="AlphaFoldDB" id="A0A3B4AFE2"/>
<dbReference type="PANTHER" id="PTHR14241:SF32">
    <property type="entry name" value="VWFA DOMAIN-CONTAINING PROTEIN-RELATED"/>
    <property type="match status" value="1"/>
</dbReference>